<dbReference type="AlphaFoldDB" id="A0A9N9EU67"/>
<accession>A0A9N9EU67</accession>
<organism evidence="2 3">
    <name type="scientific">Cetraspora pellucida</name>
    <dbReference type="NCBI Taxonomy" id="1433469"/>
    <lineage>
        <taxon>Eukaryota</taxon>
        <taxon>Fungi</taxon>
        <taxon>Fungi incertae sedis</taxon>
        <taxon>Mucoromycota</taxon>
        <taxon>Glomeromycotina</taxon>
        <taxon>Glomeromycetes</taxon>
        <taxon>Diversisporales</taxon>
        <taxon>Gigasporaceae</taxon>
        <taxon>Cetraspora</taxon>
    </lineage>
</organism>
<feature type="region of interest" description="Disordered" evidence="1">
    <location>
        <begin position="94"/>
        <end position="129"/>
    </location>
</feature>
<dbReference type="Proteomes" id="UP000789759">
    <property type="component" value="Unassembled WGS sequence"/>
</dbReference>
<keyword evidence="3" id="KW-1185">Reference proteome</keyword>
<evidence type="ECO:0000313" key="3">
    <source>
        <dbReference type="Proteomes" id="UP000789759"/>
    </source>
</evidence>
<sequence>MVEIVESKEILKNSINLIWKATGEKVVTITFNNYLRLATISLNNKTNITVNLERIADNKNVQKCQLCNNSISDNSKHDQDIDKLINFIRRKKTKSIEASNSLDSASEGSNSASDSLDSASEDLNSASEA</sequence>
<protein>
    <submittedName>
        <fullName evidence="2">23183_t:CDS:1</fullName>
    </submittedName>
</protein>
<comment type="caution">
    <text evidence="2">The sequence shown here is derived from an EMBL/GenBank/DDBJ whole genome shotgun (WGS) entry which is preliminary data.</text>
</comment>
<dbReference type="OrthoDB" id="2424541at2759"/>
<gene>
    <name evidence="2" type="ORF">CPELLU_LOCUS11517</name>
</gene>
<evidence type="ECO:0000313" key="2">
    <source>
        <dbReference type="EMBL" id="CAG8695057.1"/>
    </source>
</evidence>
<proteinExistence type="predicted"/>
<evidence type="ECO:0000256" key="1">
    <source>
        <dbReference type="SAM" id="MobiDB-lite"/>
    </source>
</evidence>
<reference evidence="2" key="1">
    <citation type="submission" date="2021-06" db="EMBL/GenBank/DDBJ databases">
        <authorList>
            <person name="Kallberg Y."/>
            <person name="Tangrot J."/>
            <person name="Rosling A."/>
        </authorList>
    </citation>
    <scope>NUCLEOTIDE SEQUENCE</scope>
    <source>
        <strain evidence="2">FL966</strain>
    </source>
</reference>
<name>A0A9N9EU67_9GLOM</name>
<dbReference type="EMBL" id="CAJVQA010010270">
    <property type="protein sequence ID" value="CAG8695057.1"/>
    <property type="molecule type" value="Genomic_DNA"/>
</dbReference>
<feature type="compositionally biased region" description="Low complexity" evidence="1">
    <location>
        <begin position="98"/>
        <end position="129"/>
    </location>
</feature>